<dbReference type="AlphaFoldDB" id="H8ZE39"/>
<keyword evidence="4" id="KW-0677">Repeat</keyword>
<dbReference type="InterPro" id="IPR020472">
    <property type="entry name" value="WD40_PAC1"/>
</dbReference>
<evidence type="ECO:0000313" key="11">
    <source>
        <dbReference type="EMBL" id="KFG26965.1"/>
    </source>
</evidence>
<gene>
    <name evidence="10" type="ORF">NERG_01860</name>
    <name evidence="11" type="ORF">NESG_00035</name>
</gene>
<reference evidence="11" key="2">
    <citation type="submission" date="2012-10" db="EMBL/GenBank/DDBJ databases">
        <authorList>
            <consortium name="The Broad Institute Genome Sequencing Platform"/>
            <consortium name="The Broad Institute Genome Sequencing Center for Infectious Disease"/>
            <person name="Cuomo C."/>
            <person name="Troemel E."/>
            <person name="Walker B."/>
            <person name="Young S.K."/>
            <person name="Zeng Q."/>
            <person name="Gargeya S."/>
            <person name="Fitzgerald M."/>
            <person name="Haas B."/>
            <person name="Abouelleil A."/>
            <person name="Alvarado L."/>
            <person name="Arachchi H.M."/>
            <person name="Berlin A.M."/>
            <person name="Chapman S.B."/>
            <person name="Goldberg J."/>
            <person name="Griggs A."/>
            <person name="Gujja S."/>
            <person name="Hansen M."/>
            <person name="Howarth C."/>
            <person name="Imamovic A."/>
            <person name="Larimer J."/>
            <person name="McCowan C."/>
            <person name="Murphy C."/>
            <person name="Neiman D."/>
            <person name="Pearson M."/>
            <person name="Priest M."/>
            <person name="Roberts A."/>
            <person name="Saif S."/>
            <person name="Shea T."/>
            <person name="Sisk P."/>
            <person name="Sykes S."/>
            <person name="Wortman J."/>
            <person name="Nusbaum C."/>
            <person name="Birren B."/>
        </authorList>
    </citation>
    <scope>NUCLEOTIDE SEQUENCE</scope>
    <source>
        <strain evidence="11">ERTm6</strain>
    </source>
</reference>
<dbReference type="InterPro" id="IPR015943">
    <property type="entry name" value="WD40/YVTN_repeat-like_dom_sf"/>
</dbReference>
<evidence type="ECO:0000256" key="3">
    <source>
        <dbReference type="ARBA" id="ARBA00022574"/>
    </source>
</evidence>
<dbReference type="InterPro" id="IPR051733">
    <property type="entry name" value="WD_repeat_DCAF13/WDSOF1"/>
</dbReference>
<dbReference type="Pfam" id="PF04158">
    <property type="entry name" value="Sof1"/>
    <property type="match status" value="1"/>
</dbReference>
<dbReference type="PANTHER" id="PTHR22851:SF0">
    <property type="entry name" value="DDB1- AND CUL4-ASSOCIATED FACTOR 13"/>
    <property type="match status" value="1"/>
</dbReference>
<dbReference type="PANTHER" id="PTHR22851">
    <property type="entry name" value="U3 SMALL NUCLEOLAR RNA U3 SNORNA ASSOCIATED PROTEIN"/>
    <property type="match status" value="1"/>
</dbReference>
<feature type="region of interest" description="Disordered" evidence="8">
    <location>
        <begin position="418"/>
        <end position="437"/>
    </location>
</feature>
<dbReference type="InterPro" id="IPR036322">
    <property type="entry name" value="WD40_repeat_dom_sf"/>
</dbReference>
<dbReference type="GO" id="GO:0032040">
    <property type="term" value="C:small-subunit processome"/>
    <property type="evidence" value="ECO:0007669"/>
    <property type="project" value="TreeGrafter"/>
</dbReference>
<keyword evidence="6" id="KW-0687">Ribonucleoprotein</keyword>
<evidence type="ECO:0000256" key="5">
    <source>
        <dbReference type="ARBA" id="ARBA00023242"/>
    </source>
</evidence>
<organism evidence="10">
    <name type="scientific">Nematocida ausubeli (strain ATCC PRA-371 / ERTm2)</name>
    <name type="common">Nematode killer fungus</name>
    <dbReference type="NCBI Taxonomy" id="1913371"/>
    <lineage>
        <taxon>Eukaryota</taxon>
        <taxon>Fungi</taxon>
        <taxon>Fungi incertae sedis</taxon>
        <taxon>Microsporidia</taxon>
        <taxon>Nematocida</taxon>
    </lineage>
</organism>
<comment type="subcellular location">
    <subcellularLocation>
        <location evidence="1">Nucleus</location>
        <location evidence="1">Nucleolus</location>
    </subcellularLocation>
</comment>
<reference evidence="11 12" key="3">
    <citation type="journal article" date="2014" name="Genome Announc.">
        <title>Genome Sequence of the Microsporidian Species Nematocida sp1 Strain ERTm6 (ATCC PRA-372).</title>
        <authorList>
            <person name="Bakowski M.A."/>
            <person name="Priest M."/>
            <person name="Young S."/>
            <person name="Cuomo C.A."/>
            <person name="Troemel E.R."/>
        </authorList>
    </citation>
    <scope>NUCLEOTIDE SEQUENCE [LARGE SCALE GENOMIC DNA]</scope>
    <source>
        <strain evidence="11 12">ERTm6</strain>
    </source>
</reference>
<keyword evidence="3 7" id="KW-0853">WD repeat</keyword>
<evidence type="ECO:0000313" key="10">
    <source>
        <dbReference type="EMBL" id="EHY65414.1"/>
    </source>
</evidence>
<accession>A0A086J497</accession>
<dbReference type="Gene3D" id="2.130.10.10">
    <property type="entry name" value="YVTN repeat-like/Quinoprotein amine dehydrogenase"/>
    <property type="match status" value="2"/>
</dbReference>
<comment type="similarity">
    <text evidence="2">Belongs to the WD repeat DCAF13/WDSOF1 family.</text>
</comment>
<feature type="repeat" description="WD" evidence="7">
    <location>
        <begin position="325"/>
        <end position="366"/>
    </location>
</feature>
<evidence type="ECO:0000256" key="6">
    <source>
        <dbReference type="ARBA" id="ARBA00023274"/>
    </source>
</evidence>
<dbReference type="EMBL" id="AKIJ01000001">
    <property type="protein sequence ID" value="KFG26965.1"/>
    <property type="molecule type" value="Genomic_DNA"/>
</dbReference>
<dbReference type="PROSITE" id="PS50082">
    <property type="entry name" value="WD_REPEATS_2"/>
    <property type="match status" value="3"/>
</dbReference>
<evidence type="ECO:0000256" key="8">
    <source>
        <dbReference type="SAM" id="MobiDB-lite"/>
    </source>
</evidence>
<evidence type="ECO:0000259" key="9">
    <source>
        <dbReference type="Pfam" id="PF04158"/>
    </source>
</evidence>
<dbReference type="STRING" id="944018.H8ZE39"/>
<dbReference type="SMART" id="SM00320">
    <property type="entry name" value="WD40"/>
    <property type="match status" value="4"/>
</dbReference>
<evidence type="ECO:0000256" key="1">
    <source>
        <dbReference type="ARBA" id="ARBA00004604"/>
    </source>
</evidence>
<dbReference type="Proteomes" id="UP000054524">
    <property type="component" value="Unassembled WGS sequence"/>
</dbReference>
<dbReference type="SUPFAM" id="SSF50978">
    <property type="entry name" value="WD40 repeat-like"/>
    <property type="match status" value="1"/>
</dbReference>
<protein>
    <recommendedName>
        <fullName evidence="9">Sof1-like protein domain-containing protein</fullName>
    </recommendedName>
</protein>
<dbReference type="InterPro" id="IPR007287">
    <property type="entry name" value="Sof1"/>
</dbReference>
<evidence type="ECO:0000256" key="7">
    <source>
        <dbReference type="PROSITE-ProRule" id="PRU00221"/>
    </source>
</evidence>
<dbReference type="InterPro" id="IPR001680">
    <property type="entry name" value="WD40_rpt"/>
</dbReference>
<evidence type="ECO:0000256" key="2">
    <source>
        <dbReference type="ARBA" id="ARBA00005649"/>
    </source>
</evidence>
<proteinExistence type="inferred from homology"/>
<dbReference type="Proteomes" id="UP000005622">
    <property type="component" value="Unassembled WGS sequence"/>
</dbReference>
<feature type="repeat" description="WD" evidence="7">
    <location>
        <begin position="57"/>
        <end position="99"/>
    </location>
</feature>
<evidence type="ECO:0000256" key="4">
    <source>
        <dbReference type="ARBA" id="ARBA00022737"/>
    </source>
</evidence>
<dbReference type="Pfam" id="PF00400">
    <property type="entry name" value="WD40"/>
    <property type="match status" value="3"/>
</dbReference>
<name>H8ZE39_NEMA1</name>
<dbReference type="PRINTS" id="PR00320">
    <property type="entry name" value="GPROTEINBRPT"/>
</dbReference>
<feature type="domain" description="Sof1-like protein" evidence="9">
    <location>
        <begin position="364"/>
        <end position="429"/>
    </location>
</feature>
<dbReference type="PROSITE" id="PS50294">
    <property type="entry name" value="WD_REPEATS_REGION"/>
    <property type="match status" value="2"/>
</dbReference>
<dbReference type="EMBL" id="JH604636">
    <property type="protein sequence ID" value="EHY65414.1"/>
    <property type="molecule type" value="Genomic_DNA"/>
</dbReference>
<dbReference type="HOGENOM" id="CLU_033999_0_0_1"/>
<keyword evidence="5" id="KW-0539">Nucleus</keyword>
<evidence type="ECO:0000313" key="12">
    <source>
        <dbReference type="Proteomes" id="UP000054524"/>
    </source>
</evidence>
<dbReference type="GO" id="GO:0000462">
    <property type="term" value="P:maturation of SSU-rRNA from tricistronic rRNA transcript (SSU-rRNA, 5.8S rRNA, LSU-rRNA)"/>
    <property type="evidence" value="ECO:0007669"/>
    <property type="project" value="TreeGrafter"/>
</dbReference>
<reference evidence="10" key="1">
    <citation type="submission" date="2011-03" db="EMBL/GenBank/DDBJ databases">
        <title>The Genome Sequence of Nematocida sp1 strain ERTm2.</title>
        <authorList>
            <consortium name="The Broad Institute Genome Sequencing Platform"/>
            <consortium name="The Broad Institute Genome Sequencing Center for Infectious Disease"/>
            <person name="Cuomo C."/>
            <person name="Troemel E."/>
            <person name="Young S.K."/>
            <person name="Zeng Q."/>
            <person name="Gargeya S."/>
            <person name="Fitzgerald M."/>
            <person name="Haas B."/>
            <person name="Abouelleil A."/>
            <person name="Alvarado L."/>
            <person name="Arachchi H.M."/>
            <person name="Berlin A."/>
            <person name="Brown A."/>
            <person name="Chapman S.B."/>
            <person name="Chen Z."/>
            <person name="Dunbar C."/>
            <person name="Freedman E."/>
            <person name="Gearin G."/>
            <person name="Gellesch M."/>
            <person name="Goldberg J."/>
            <person name="Griggs A."/>
            <person name="Gujja S."/>
            <person name="Heilman E.R."/>
            <person name="Heiman D."/>
            <person name="Howarth C."/>
            <person name="Larson L."/>
            <person name="Lui A."/>
            <person name="MacDonald P.J.P."/>
            <person name="Mehta T."/>
            <person name="Montmayeur A."/>
            <person name="Murphy C."/>
            <person name="Neiman D."/>
            <person name="Pearson M."/>
            <person name="Priest M."/>
            <person name="Roberts A."/>
            <person name="Saif S."/>
            <person name="Shea T."/>
            <person name="Shenoy N."/>
            <person name="Sisk P."/>
            <person name="Stolte C."/>
            <person name="Sykes S."/>
            <person name="White J."/>
            <person name="Yandava C."/>
            <person name="Wortman J."/>
            <person name="Nusbaum C."/>
            <person name="Birren B."/>
        </authorList>
    </citation>
    <scope>NUCLEOTIDE SEQUENCE</scope>
    <source>
        <strain evidence="10">ERTm2</strain>
    </source>
</reference>
<sequence length="437" mass="49241">MRIHRIATLDRGSEKSVQTRVFSESELTQNERHKEYIRAVKDIKLDHIFRKPFIGCLSSHTDGVTRIVKSSTSKVLYASTSYDGTVKVWNMNKREEIETVSLNQNAPVAISFLNDALLYSKDTRIVHREVNYADILTGSVEELSAPVETEFVSGAGVLDIVGAGETQFYASTVDGIEIFDKSRIKAIASYKGERQAKRLYISQDARPLLYAIEGNKIVGYDSRTGKQEIDIVAKAEINALSIDPSEPSLIAAGTNNGEIYMYNTYYTSNNTGYITPPARTLRGHTTAITDIQHSANGTRIVTGSTDRTVRIFTNDVTHRQEALYHNKRMQSVNAVCCTSDNAYILSGSVDTNIRIWKLDPNSSTKICTRAEENSRALGNMIKNKYRDVIQLEDMKRHQIVPSKIKKAMKNRYNHIKAEARKEQRRQNHGLLPENQKK</sequence>
<accession>H8ZE39</accession>
<feature type="repeat" description="WD" evidence="7">
    <location>
        <begin position="281"/>
        <end position="312"/>
    </location>
</feature>
<keyword evidence="12" id="KW-1185">Reference proteome</keyword>